<feature type="transmembrane region" description="Helical" evidence="2">
    <location>
        <begin position="99"/>
        <end position="116"/>
    </location>
</feature>
<evidence type="ECO:0008006" key="5">
    <source>
        <dbReference type="Google" id="ProtNLM"/>
    </source>
</evidence>
<feature type="transmembrane region" description="Helical" evidence="2">
    <location>
        <begin position="35"/>
        <end position="56"/>
    </location>
</feature>
<comment type="caution">
    <text evidence="3">The sequence shown here is derived from an EMBL/GenBank/DDBJ whole genome shotgun (WGS) entry which is preliminary data.</text>
</comment>
<evidence type="ECO:0000256" key="1">
    <source>
        <dbReference type="SAM" id="MobiDB-lite"/>
    </source>
</evidence>
<organism evidence="3 4">
    <name type="scientific">Streptomyces lichenis</name>
    <dbReference type="NCBI Taxonomy" id="2306967"/>
    <lineage>
        <taxon>Bacteria</taxon>
        <taxon>Bacillati</taxon>
        <taxon>Actinomycetota</taxon>
        <taxon>Actinomycetes</taxon>
        <taxon>Kitasatosporales</taxon>
        <taxon>Streptomycetaceae</taxon>
        <taxon>Streptomyces</taxon>
    </lineage>
</organism>
<dbReference type="RefSeq" id="WP_248632595.1">
    <property type="nucleotide sequence ID" value="NZ_JALPTH010000006.1"/>
</dbReference>
<protein>
    <recommendedName>
        <fullName evidence="5">Integral membrane protein</fullName>
    </recommendedName>
</protein>
<evidence type="ECO:0000256" key="2">
    <source>
        <dbReference type="SAM" id="Phobius"/>
    </source>
</evidence>
<evidence type="ECO:0000313" key="4">
    <source>
        <dbReference type="Proteomes" id="UP001522868"/>
    </source>
</evidence>
<keyword evidence="2" id="KW-0472">Membrane</keyword>
<dbReference type="Proteomes" id="UP001522868">
    <property type="component" value="Unassembled WGS sequence"/>
</dbReference>
<keyword evidence="2" id="KW-1133">Transmembrane helix</keyword>
<evidence type="ECO:0000313" key="3">
    <source>
        <dbReference type="EMBL" id="MCK8677360.1"/>
    </source>
</evidence>
<keyword evidence="2" id="KW-0812">Transmembrane</keyword>
<gene>
    <name evidence="3" type="ORF">M1O15_08155</name>
</gene>
<accession>A0ABT0I7Q9</accession>
<reference evidence="3 4" key="1">
    <citation type="submission" date="2022-04" db="EMBL/GenBank/DDBJ databases">
        <title>Streptomyces sp. nov. LCR6-01 isolated from Lichen of Dirinaria sp.</title>
        <authorList>
            <person name="Kanchanasin P."/>
            <person name="Tanasupawat S."/>
            <person name="Phongsopitanun W."/>
        </authorList>
    </citation>
    <scope>NUCLEOTIDE SEQUENCE [LARGE SCALE GENOMIC DNA]</scope>
    <source>
        <strain evidence="3 4">LCR6-01</strain>
    </source>
</reference>
<sequence>MSSAKQTPDRTPADADPLADPADDSAPGRTARVTGAAAIAAAEALALFAGGVYVLVGSVTGHPDKMTQAVTGGVTLIVLGLIPLIAARGLLRRRSWSRGPAVITQLMALPVAWTLLQEDSAAIPAGILLGALAITGLVLLFHPTTTRALNIRPRA</sequence>
<name>A0ABT0I7Q9_9ACTN</name>
<feature type="region of interest" description="Disordered" evidence="1">
    <location>
        <begin position="1"/>
        <end position="29"/>
    </location>
</feature>
<feature type="transmembrane region" description="Helical" evidence="2">
    <location>
        <begin position="122"/>
        <end position="142"/>
    </location>
</feature>
<keyword evidence="4" id="KW-1185">Reference proteome</keyword>
<dbReference type="EMBL" id="JALPTH010000006">
    <property type="protein sequence ID" value="MCK8677360.1"/>
    <property type="molecule type" value="Genomic_DNA"/>
</dbReference>
<feature type="transmembrane region" description="Helical" evidence="2">
    <location>
        <begin position="68"/>
        <end position="87"/>
    </location>
</feature>
<proteinExistence type="predicted"/>
<feature type="compositionally biased region" description="Low complexity" evidence="1">
    <location>
        <begin position="14"/>
        <end position="29"/>
    </location>
</feature>